<accession>A0ABR2WCQ4</accession>
<comment type="caution">
    <text evidence="2">The sequence shown here is derived from an EMBL/GenBank/DDBJ whole genome shotgun (WGS) entry which is preliminary data.</text>
</comment>
<proteinExistence type="predicted"/>
<organism evidence="2 3">
    <name type="scientific">Basidiobolus ranarum</name>
    <dbReference type="NCBI Taxonomy" id="34480"/>
    <lineage>
        <taxon>Eukaryota</taxon>
        <taxon>Fungi</taxon>
        <taxon>Fungi incertae sedis</taxon>
        <taxon>Zoopagomycota</taxon>
        <taxon>Entomophthoromycotina</taxon>
        <taxon>Basidiobolomycetes</taxon>
        <taxon>Basidiobolales</taxon>
        <taxon>Basidiobolaceae</taxon>
        <taxon>Basidiobolus</taxon>
    </lineage>
</organism>
<evidence type="ECO:0000256" key="1">
    <source>
        <dbReference type="SAM" id="SignalP"/>
    </source>
</evidence>
<feature type="chain" id="PRO_5046066890" description="Phosphatidylglycerol/phosphatidylinositol transfer protein" evidence="1">
    <location>
        <begin position="24"/>
        <end position="113"/>
    </location>
</feature>
<gene>
    <name evidence="2" type="ORF">K7432_017972</name>
</gene>
<evidence type="ECO:0000313" key="3">
    <source>
        <dbReference type="Proteomes" id="UP001479436"/>
    </source>
</evidence>
<keyword evidence="1" id="KW-0732">Signal</keyword>
<name>A0ABR2WCQ4_9FUNG</name>
<dbReference type="EMBL" id="JASJQH010004774">
    <property type="protein sequence ID" value="KAK9753269.1"/>
    <property type="molecule type" value="Genomic_DNA"/>
</dbReference>
<evidence type="ECO:0000313" key="2">
    <source>
        <dbReference type="EMBL" id="KAK9753269.1"/>
    </source>
</evidence>
<evidence type="ECO:0008006" key="4">
    <source>
        <dbReference type="Google" id="ProtNLM"/>
    </source>
</evidence>
<feature type="signal peptide" evidence="1">
    <location>
        <begin position="1"/>
        <end position="23"/>
    </location>
</feature>
<sequence length="113" mass="12080">MHISLKALSLIAALSTLNTNVIADQFTRFPGCPDKACIIPPSSAEMLLGANFDVRIEIHDEAPAPGGVAGQPNPNFEVTITKVRLNDDGKIISESNPVPLAQCCSLLEGPEWR</sequence>
<dbReference type="Proteomes" id="UP001479436">
    <property type="component" value="Unassembled WGS sequence"/>
</dbReference>
<reference evidence="2 3" key="1">
    <citation type="submission" date="2023-04" db="EMBL/GenBank/DDBJ databases">
        <title>Genome of Basidiobolus ranarum AG-B5.</title>
        <authorList>
            <person name="Stajich J.E."/>
            <person name="Carter-House D."/>
            <person name="Gryganskyi A."/>
        </authorList>
    </citation>
    <scope>NUCLEOTIDE SEQUENCE [LARGE SCALE GENOMIC DNA]</scope>
    <source>
        <strain evidence="2 3">AG-B5</strain>
    </source>
</reference>
<keyword evidence="3" id="KW-1185">Reference proteome</keyword>
<protein>
    <recommendedName>
        <fullName evidence="4">Phosphatidylglycerol/phosphatidylinositol transfer protein</fullName>
    </recommendedName>
</protein>